<accession>A0ACB9X8Z7</accession>
<comment type="caution">
    <text evidence="1">The sequence shown here is derived from an EMBL/GenBank/DDBJ whole genome shotgun (WGS) entry which is preliminary data.</text>
</comment>
<gene>
    <name evidence="1" type="ORF">KUCAC02_008013</name>
</gene>
<proteinExistence type="predicted"/>
<name>A0ACB9X8Z7_CHAAC</name>
<reference evidence="1" key="1">
    <citation type="submission" date="2022-05" db="EMBL/GenBank/DDBJ databases">
        <title>Chromosome-level genome of Chaenocephalus aceratus.</title>
        <authorList>
            <person name="Park H."/>
        </authorList>
    </citation>
    <scope>NUCLEOTIDE SEQUENCE</scope>
    <source>
        <strain evidence="1">KU_202001</strain>
    </source>
</reference>
<evidence type="ECO:0000313" key="2">
    <source>
        <dbReference type="Proteomes" id="UP001057452"/>
    </source>
</evidence>
<organism evidence="1 2">
    <name type="scientific">Chaenocephalus aceratus</name>
    <name type="common">Blackfin icefish</name>
    <name type="synonym">Chaenichthys aceratus</name>
    <dbReference type="NCBI Taxonomy" id="36190"/>
    <lineage>
        <taxon>Eukaryota</taxon>
        <taxon>Metazoa</taxon>
        <taxon>Chordata</taxon>
        <taxon>Craniata</taxon>
        <taxon>Vertebrata</taxon>
        <taxon>Euteleostomi</taxon>
        <taxon>Actinopterygii</taxon>
        <taxon>Neopterygii</taxon>
        <taxon>Teleostei</taxon>
        <taxon>Neoteleostei</taxon>
        <taxon>Acanthomorphata</taxon>
        <taxon>Eupercaria</taxon>
        <taxon>Perciformes</taxon>
        <taxon>Notothenioidei</taxon>
        <taxon>Channichthyidae</taxon>
        <taxon>Chaenocephalus</taxon>
    </lineage>
</organism>
<dbReference type="EMBL" id="CM043792">
    <property type="protein sequence ID" value="KAI4822463.1"/>
    <property type="molecule type" value="Genomic_DNA"/>
</dbReference>
<sequence>MSAVPILPLNNFSLFCVLFNSSDDSQTGSIKQSRVAKTRDKQLPQDLSLEERDELSNIRRRKKELLDDMK</sequence>
<evidence type="ECO:0000313" key="1">
    <source>
        <dbReference type="EMBL" id="KAI4822463.1"/>
    </source>
</evidence>
<dbReference type="Proteomes" id="UP001057452">
    <property type="component" value="Chromosome 8"/>
</dbReference>
<keyword evidence="2" id="KW-1185">Reference proteome</keyword>
<protein>
    <submittedName>
        <fullName evidence="1">Uncharacterized protein</fullName>
    </submittedName>
</protein>